<dbReference type="Proteomes" id="UP000529310">
    <property type="component" value="Unassembled WGS sequence"/>
</dbReference>
<keyword evidence="2" id="KW-0472">Membrane</keyword>
<dbReference type="SUPFAM" id="SSF52833">
    <property type="entry name" value="Thioredoxin-like"/>
    <property type="match status" value="1"/>
</dbReference>
<keyword evidence="4" id="KW-0413">Isomerase</keyword>
<keyword evidence="5" id="KW-1185">Reference proteome</keyword>
<feature type="region of interest" description="Disordered" evidence="1">
    <location>
        <begin position="90"/>
        <end position="110"/>
    </location>
</feature>
<dbReference type="GO" id="GO:0016853">
    <property type="term" value="F:isomerase activity"/>
    <property type="evidence" value="ECO:0007669"/>
    <property type="project" value="UniProtKB-KW"/>
</dbReference>
<feature type="domain" description="Thioredoxin-like fold" evidence="3">
    <location>
        <begin position="132"/>
        <end position="284"/>
    </location>
</feature>
<dbReference type="Pfam" id="PF13462">
    <property type="entry name" value="Thioredoxin_4"/>
    <property type="match status" value="1"/>
</dbReference>
<proteinExistence type="predicted"/>
<dbReference type="InterPro" id="IPR036249">
    <property type="entry name" value="Thioredoxin-like_sf"/>
</dbReference>
<evidence type="ECO:0000259" key="3">
    <source>
        <dbReference type="Pfam" id="PF13462"/>
    </source>
</evidence>
<evidence type="ECO:0000313" key="4">
    <source>
        <dbReference type="EMBL" id="MBB2975024.1"/>
    </source>
</evidence>
<protein>
    <submittedName>
        <fullName evidence="4">Protein-disulfide isomerase</fullName>
    </submittedName>
</protein>
<feature type="compositionally biased region" description="Acidic residues" evidence="1">
    <location>
        <begin position="95"/>
        <end position="105"/>
    </location>
</feature>
<feature type="compositionally biased region" description="Low complexity" evidence="1">
    <location>
        <begin position="304"/>
        <end position="315"/>
    </location>
</feature>
<sequence>MSSDDPSNVPEARDRRHAVREKAALVHAKQTRARKIRFSVIAVSAVAVVALIAGAVTWTVVSNASQPQLQPQNTNDGFVITDVSGVTGVTQAVPDPDETDKAEDEPTPKVTSAVDEVDIRVYIDYLSTGARDFEMANAQQLSTWVSNDVASLTYYPVAMLTAKSNGTKYSLRAASAVACVATYSPNAVFAFNHNVLDKQPAEATDGLSDSDLADIAQASGVSSPKLVRSCIEDEKFVSWARSATDRALEGIPDTDSETLTGTPTILVNGEPYLGSLTDPKEFSQFVLTVASDSYYTTPSPTPSPTSGSATPTPTP</sequence>
<keyword evidence="2" id="KW-0812">Transmembrane</keyword>
<dbReference type="EMBL" id="JACHWQ010000001">
    <property type="protein sequence ID" value="MBB2975024.1"/>
    <property type="molecule type" value="Genomic_DNA"/>
</dbReference>
<name>A0A7W4YM04_9MICO</name>
<comment type="caution">
    <text evidence="4">The sequence shown here is derived from an EMBL/GenBank/DDBJ whole genome shotgun (WGS) entry which is preliminary data.</text>
</comment>
<feature type="region of interest" description="Disordered" evidence="1">
    <location>
        <begin position="293"/>
        <end position="315"/>
    </location>
</feature>
<dbReference type="RefSeq" id="WP_165141965.1">
    <property type="nucleotide sequence ID" value="NZ_CP049255.1"/>
</dbReference>
<gene>
    <name evidence="4" type="ORF">FHX49_000565</name>
</gene>
<organism evidence="4 5">
    <name type="scientific">Microbacterium endophyticum</name>
    <dbReference type="NCBI Taxonomy" id="1526412"/>
    <lineage>
        <taxon>Bacteria</taxon>
        <taxon>Bacillati</taxon>
        <taxon>Actinomycetota</taxon>
        <taxon>Actinomycetes</taxon>
        <taxon>Micrococcales</taxon>
        <taxon>Microbacteriaceae</taxon>
        <taxon>Microbacterium</taxon>
    </lineage>
</organism>
<evidence type="ECO:0000313" key="5">
    <source>
        <dbReference type="Proteomes" id="UP000529310"/>
    </source>
</evidence>
<accession>A0A7W4YM04</accession>
<dbReference type="AlphaFoldDB" id="A0A7W4YM04"/>
<feature type="transmembrane region" description="Helical" evidence="2">
    <location>
        <begin position="38"/>
        <end position="61"/>
    </location>
</feature>
<reference evidence="4 5" key="1">
    <citation type="submission" date="2020-08" db="EMBL/GenBank/DDBJ databases">
        <title>Sequencing the genomes of 1000 actinobacteria strains.</title>
        <authorList>
            <person name="Klenk H.-P."/>
        </authorList>
    </citation>
    <scope>NUCLEOTIDE SEQUENCE [LARGE SCALE GENOMIC DNA]</scope>
    <source>
        <strain evidence="4 5">DSM 27099</strain>
    </source>
</reference>
<evidence type="ECO:0000256" key="2">
    <source>
        <dbReference type="SAM" id="Phobius"/>
    </source>
</evidence>
<evidence type="ECO:0000256" key="1">
    <source>
        <dbReference type="SAM" id="MobiDB-lite"/>
    </source>
</evidence>
<keyword evidence="2" id="KW-1133">Transmembrane helix</keyword>
<dbReference type="Gene3D" id="3.40.30.10">
    <property type="entry name" value="Glutaredoxin"/>
    <property type="match status" value="1"/>
</dbReference>
<dbReference type="InterPro" id="IPR012336">
    <property type="entry name" value="Thioredoxin-like_fold"/>
</dbReference>